<reference evidence="2 3" key="1">
    <citation type="submission" date="2019-04" db="EMBL/GenBank/DDBJ databases">
        <authorList>
            <person name="Dong K."/>
        </authorList>
    </citation>
    <scope>NUCLEOTIDE SEQUENCE [LARGE SCALE GENOMIC DNA]</scope>
    <source>
        <strain evidence="3">dk3543</strain>
    </source>
</reference>
<gene>
    <name evidence="2" type="ORF">FC770_11950</name>
</gene>
<evidence type="ECO:0000313" key="3">
    <source>
        <dbReference type="Proteomes" id="UP000307808"/>
    </source>
</evidence>
<feature type="compositionally biased region" description="Basic and acidic residues" evidence="1">
    <location>
        <begin position="1"/>
        <end position="11"/>
    </location>
</feature>
<feature type="region of interest" description="Disordered" evidence="1">
    <location>
        <begin position="1"/>
        <end position="24"/>
    </location>
</feature>
<accession>A0A4U2YLN4</accession>
<dbReference type="Pfam" id="PF13563">
    <property type="entry name" value="2_5_RNA_ligase2"/>
    <property type="match status" value="1"/>
</dbReference>
<name>A0A4U2YLN4_9ACTN</name>
<dbReference type="AlphaFoldDB" id="A0A4U2YLN4"/>
<organism evidence="2 3">
    <name type="scientific">Nocardioides jishulii</name>
    <dbReference type="NCBI Taxonomy" id="2575440"/>
    <lineage>
        <taxon>Bacteria</taxon>
        <taxon>Bacillati</taxon>
        <taxon>Actinomycetota</taxon>
        <taxon>Actinomycetes</taxon>
        <taxon>Propionibacteriales</taxon>
        <taxon>Nocardioidaceae</taxon>
        <taxon>Nocardioides</taxon>
    </lineage>
</organism>
<dbReference type="SUPFAM" id="SSF55144">
    <property type="entry name" value="LigT-like"/>
    <property type="match status" value="1"/>
</dbReference>
<keyword evidence="3" id="KW-1185">Reference proteome</keyword>
<keyword evidence="2" id="KW-0436">Ligase</keyword>
<evidence type="ECO:0000313" key="2">
    <source>
        <dbReference type="EMBL" id="TKI61495.1"/>
    </source>
</evidence>
<dbReference type="GO" id="GO:0016874">
    <property type="term" value="F:ligase activity"/>
    <property type="evidence" value="ECO:0007669"/>
    <property type="project" value="UniProtKB-KW"/>
</dbReference>
<comment type="caution">
    <text evidence="2">The sequence shown here is derived from an EMBL/GenBank/DDBJ whole genome shotgun (WGS) entry which is preliminary data.</text>
</comment>
<dbReference type="Gene3D" id="3.90.1140.10">
    <property type="entry name" value="Cyclic phosphodiesterase"/>
    <property type="match status" value="1"/>
</dbReference>
<protein>
    <submittedName>
        <fullName evidence="2">2'-5' RNA ligase family protein</fullName>
    </submittedName>
</protein>
<dbReference type="InterPro" id="IPR009097">
    <property type="entry name" value="Cyclic_Pdiesterase"/>
</dbReference>
<sequence>MTGRDARHDSKPPPGHHPGHSVLQVPVPPLEAWVRRRTAFYDTDFVSSDPDFTHAHVTALGPFVTALDARTTATVAAIAGSVEPFDYTLGRLDTFPTGIIHLVPEPPHGFARLTALLQEAFPEFPPYGGEFAPTPHLTVDLAHGDVTQESTATLLADVVPVSARAEWLDLAWYEAGACRLVARWPLGTVAR</sequence>
<dbReference type="Proteomes" id="UP000307808">
    <property type="component" value="Unassembled WGS sequence"/>
</dbReference>
<proteinExistence type="predicted"/>
<dbReference type="OrthoDB" id="2082235at2"/>
<dbReference type="EMBL" id="SZPY01000003">
    <property type="protein sequence ID" value="TKI61495.1"/>
    <property type="molecule type" value="Genomic_DNA"/>
</dbReference>
<evidence type="ECO:0000256" key="1">
    <source>
        <dbReference type="SAM" id="MobiDB-lite"/>
    </source>
</evidence>